<accession>A0A150KI00</accession>
<evidence type="ECO:0000313" key="1">
    <source>
        <dbReference type="EMBL" id="KYC72865.1"/>
    </source>
</evidence>
<proteinExistence type="predicted"/>
<reference evidence="1 2" key="1">
    <citation type="submission" date="2016-01" db="EMBL/GenBank/DDBJ databases">
        <title>Genome Sequences of Twelve Sporeforming Bacillus Species Isolated from Foods.</title>
        <authorList>
            <person name="Berendsen E.M."/>
            <person name="Wells-Bennik M.H."/>
            <person name="Krawcyk A.O."/>
            <person name="De Jong A."/>
            <person name="Holsappel S."/>
            <person name="Eijlander R.T."/>
            <person name="Kuipers O.P."/>
        </authorList>
    </citation>
    <scope>NUCLEOTIDE SEQUENCE [LARGE SCALE GENOMIC DNA]</scope>
    <source>
        <strain evidence="1 2">B4099</strain>
    </source>
</reference>
<dbReference type="AlphaFoldDB" id="A0A150KI00"/>
<evidence type="ECO:0000313" key="2">
    <source>
        <dbReference type="Proteomes" id="UP000075304"/>
    </source>
</evidence>
<comment type="caution">
    <text evidence="1">The sequence shown here is derived from an EMBL/GenBank/DDBJ whole genome shotgun (WGS) entry which is preliminary data.</text>
</comment>
<dbReference type="Proteomes" id="UP000075304">
    <property type="component" value="Unassembled WGS sequence"/>
</dbReference>
<protein>
    <submittedName>
        <fullName evidence="1">Uncharacterized protein</fullName>
    </submittedName>
</protein>
<gene>
    <name evidence="1" type="ORF">B4099_0669</name>
</gene>
<organism evidence="1 2">
    <name type="scientific">Heyndrickxia coagulans</name>
    <name type="common">Weizmannia coagulans</name>
    <dbReference type="NCBI Taxonomy" id="1398"/>
    <lineage>
        <taxon>Bacteria</taxon>
        <taxon>Bacillati</taxon>
        <taxon>Bacillota</taxon>
        <taxon>Bacilli</taxon>
        <taxon>Bacillales</taxon>
        <taxon>Bacillaceae</taxon>
        <taxon>Heyndrickxia</taxon>
    </lineage>
</organism>
<name>A0A150KI00_HEYCO</name>
<sequence length="55" mass="6250">MYRAHQTAGQFFTWLLGRLRIPEAIGAAAGNRSRQRVPTFLAYVFDAYRAADHIP</sequence>
<dbReference type="PATRIC" id="fig|1398.25.peg.962"/>
<dbReference type="EMBL" id="LQYI01000015">
    <property type="protein sequence ID" value="KYC72865.1"/>
    <property type="molecule type" value="Genomic_DNA"/>
</dbReference>